<reference evidence="3 4" key="1">
    <citation type="submission" date="2020-01" db="EMBL/GenBank/DDBJ databases">
        <title>Genome analysis of Anaerocolumna sp. CBA3638.</title>
        <authorList>
            <person name="Kim J."/>
            <person name="Roh S.W."/>
        </authorList>
    </citation>
    <scope>NUCLEOTIDE SEQUENCE [LARGE SCALE GENOMIC DNA]</scope>
    <source>
        <strain evidence="3 4">CBA3638</strain>
    </source>
</reference>
<evidence type="ECO:0000256" key="1">
    <source>
        <dbReference type="SAM" id="Coils"/>
    </source>
</evidence>
<accession>A0A6P1TKC9</accession>
<dbReference type="Gene3D" id="2.60.120.10">
    <property type="entry name" value="Jelly Rolls"/>
    <property type="match status" value="1"/>
</dbReference>
<dbReference type="InterPro" id="IPR018490">
    <property type="entry name" value="cNMP-bd_dom_sf"/>
</dbReference>
<dbReference type="Proteomes" id="UP000464314">
    <property type="component" value="Chromosome"/>
</dbReference>
<dbReference type="RefSeq" id="WP_161837202.1">
    <property type="nucleotide sequence ID" value="NZ_CP048000.1"/>
</dbReference>
<evidence type="ECO:0000313" key="3">
    <source>
        <dbReference type="EMBL" id="QHQ60366.1"/>
    </source>
</evidence>
<evidence type="ECO:0000313" key="4">
    <source>
        <dbReference type="Proteomes" id="UP000464314"/>
    </source>
</evidence>
<feature type="coiled-coil region" evidence="1">
    <location>
        <begin position="742"/>
        <end position="769"/>
    </location>
</feature>
<gene>
    <name evidence="3" type="ORF">Ana3638_05925</name>
</gene>
<evidence type="ECO:0000259" key="2">
    <source>
        <dbReference type="PROSITE" id="PS50042"/>
    </source>
</evidence>
<dbReference type="AlphaFoldDB" id="A0A6P1TKC9"/>
<proteinExistence type="predicted"/>
<dbReference type="CDD" id="cd00038">
    <property type="entry name" value="CAP_ED"/>
    <property type="match status" value="1"/>
</dbReference>
<sequence>MAMKINNYAVNQAEKGSVIYELDEQINSVCIILKGRVQAVNHGSKIILGSGNFLGVSDLLYKGRYLNTYIAYDDLTFYCFPIQQKDELGEIFASNKDYKGLMVASLTRQINELDKVYGSLQLMAEQLYNFINRNYEVYLETGKRYGYPTTAIDSIVEMERYNSESIIDERKLAYYKECAKISLDVWKSFCTSGDGVTLYLVEETAGLIDQLTTECMELSTYIYDIFSLLMNNTDICLFKGFAALAISIEESGGYNNDILHIVDEIIDQINKIEKLYEEKVGRSIQVDRARMEEIYYLLLSKNSSRKEQVENNFQYTQSELQQMSEGFNDSLKQIQLYGERDDEKTEELNQLILDFINLKDKFSTDDRIRVLRRKIMQHYYELYERVFFKALNDKEVPRIIDLFLKYGFLDERLLSKEQLKELYYLEEEPSKDEGPCKVYNIKEWLINIYKGAKEPSKNEFDLDYADMLRDRRKKAEITEAQEKELLTNQKEKVTYEINNMFRYNHRVVSGQISTFVPFLWGENMFKGMKQLLVSAETVNRTINELLEIDYSVFHREVMYVNAEKGISKEYILKQVFPDIILMPTLGYNGVMWQEITGKRKSNEGRFVLPKFSDVGIKDILIKLLGRFRWELCRSIQGSAWNNIKYKSLTSEYADYIQFYKKNRDLSEEVKEKVKLQIQKGKGNYREIFVIDYEAWIKGEATGALRLNRVAREILATYCPFGKPIRDRIKGQPLFADAMERFTRNTLKKKKELELRFRALEKEGGEITEELMETFIFYRDL</sequence>
<keyword evidence="4" id="KW-1185">Reference proteome</keyword>
<feature type="domain" description="Cyclic nucleotide-binding" evidence="2">
    <location>
        <begin position="1"/>
        <end position="64"/>
    </location>
</feature>
<dbReference type="PROSITE" id="PS50042">
    <property type="entry name" value="CNMP_BINDING_3"/>
    <property type="match status" value="1"/>
</dbReference>
<name>A0A6P1TKC9_9FIRM</name>
<dbReference type="KEGG" id="anr:Ana3638_05925"/>
<organism evidence="3 4">
    <name type="scientific">Anaerocolumna sedimenticola</name>
    <dbReference type="NCBI Taxonomy" id="2696063"/>
    <lineage>
        <taxon>Bacteria</taxon>
        <taxon>Bacillati</taxon>
        <taxon>Bacillota</taxon>
        <taxon>Clostridia</taxon>
        <taxon>Lachnospirales</taxon>
        <taxon>Lachnospiraceae</taxon>
        <taxon>Anaerocolumna</taxon>
    </lineage>
</organism>
<dbReference type="EMBL" id="CP048000">
    <property type="protein sequence ID" value="QHQ60366.1"/>
    <property type="molecule type" value="Genomic_DNA"/>
</dbReference>
<dbReference type="InterPro" id="IPR014710">
    <property type="entry name" value="RmlC-like_jellyroll"/>
</dbReference>
<keyword evidence="1" id="KW-0175">Coiled coil</keyword>
<dbReference type="SUPFAM" id="SSF51206">
    <property type="entry name" value="cAMP-binding domain-like"/>
    <property type="match status" value="1"/>
</dbReference>
<protein>
    <recommendedName>
        <fullName evidence="2">Cyclic nucleotide-binding domain-containing protein</fullName>
    </recommendedName>
</protein>
<dbReference type="InterPro" id="IPR000595">
    <property type="entry name" value="cNMP-bd_dom"/>
</dbReference>